<evidence type="ECO:0000259" key="8">
    <source>
        <dbReference type="Pfam" id="PF00931"/>
    </source>
</evidence>
<evidence type="ECO:0000259" key="9">
    <source>
        <dbReference type="Pfam" id="PF18052"/>
    </source>
</evidence>
<feature type="domain" description="Disease resistance N-terminal" evidence="9">
    <location>
        <begin position="7"/>
        <end position="94"/>
    </location>
</feature>
<evidence type="ECO:0000313" key="13">
    <source>
        <dbReference type="Proteomes" id="UP001293254"/>
    </source>
</evidence>
<evidence type="ECO:0000256" key="3">
    <source>
        <dbReference type="ARBA" id="ARBA00022737"/>
    </source>
</evidence>
<dbReference type="Pfam" id="PF18052">
    <property type="entry name" value="Rx_N"/>
    <property type="match status" value="1"/>
</dbReference>
<dbReference type="Proteomes" id="UP001293254">
    <property type="component" value="Unassembled WGS sequence"/>
</dbReference>
<evidence type="ECO:0000256" key="1">
    <source>
        <dbReference type="ARBA" id="ARBA00008894"/>
    </source>
</evidence>
<keyword evidence="2" id="KW-0433">Leucine-rich repeat</keyword>
<dbReference type="EMBL" id="JACGWO010000009">
    <property type="protein sequence ID" value="KAK4419750.1"/>
    <property type="molecule type" value="Genomic_DNA"/>
</dbReference>
<dbReference type="Pfam" id="PF23598">
    <property type="entry name" value="LRR_14"/>
    <property type="match status" value="1"/>
</dbReference>
<evidence type="ECO:0000259" key="10">
    <source>
        <dbReference type="Pfam" id="PF23559"/>
    </source>
</evidence>
<dbReference type="InterPro" id="IPR042197">
    <property type="entry name" value="Apaf_helical"/>
</dbReference>
<keyword evidence="3" id="KW-0677">Repeat</keyword>
<dbReference type="InterPro" id="IPR055414">
    <property type="entry name" value="LRR_R13L4/SHOC2-like"/>
</dbReference>
<dbReference type="GO" id="GO:0005524">
    <property type="term" value="F:ATP binding"/>
    <property type="evidence" value="ECO:0007669"/>
    <property type="project" value="UniProtKB-KW"/>
</dbReference>
<evidence type="ECO:0000256" key="2">
    <source>
        <dbReference type="ARBA" id="ARBA00022614"/>
    </source>
</evidence>
<keyword evidence="6" id="KW-0067">ATP-binding</keyword>
<dbReference type="Gene3D" id="1.20.5.4130">
    <property type="match status" value="1"/>
</dbReference>
<dbReference type="InterPro" id="IPR058922">
    <property type="entry name" value="WHD_DRP"/>
</dbReference>
<dbReference type="SUPFAM" id="SSF52540">
    <property type="entry name" value="P-loop containing nucleoside triphosphate hydrolases"/>
    <property type="match status" value="1"/>
</dbReference>
<feature type="compositionally biased region" description="Acidic residues" evidence="7">
    <location>
        <begin position="180"/>
        <end position="193"/>
    </location>
</feature>
<dbReference type="GO" id="GO:0098542">
    <property type="term" value="P:defense response to other organism"/>
    <property type="evidence" value="ECO:0007669"/>
    <property type="project" value="TreeGrafter"/>
</dbReference>
<sequence length="1033" mass="118519">MAVDAVASVILQKLRDLLLEESFTNNRVIGSQLKEMQEALENMRGYFIDAADKQTNFEDIKKWTDDYLHHLYDVEDSIESFALRITRQRRRLGFLMNRALFLKKFTACKMLSRKLEKIQRRIEELSVQTPAGLEDASLRSIRSQRSGLEDVSMRSIHSLRSEFSLGGWADVNGAAEKYEEEEEDQEEEEEGEEIGLNLNPSAADVEADDLRSIRRHSISSSTVTITESPRSLLRSISFDLRSLRDASLIRERWEQSKLMYSYSYDEEKLSIVGYEREVPELLNRLTRGDDWDDRIITVVGELGSGKTMLARAVYGNRIVKNWFKASCSWVTIFKDSTTKDILLNLLKQGEKSKEQDGRKDEAFLRERFRLELTGQRYLIVLDGVQSLDQWGSLRDAFPDEQNGSKIIITTCDEQLGLLADSKRQPHCLKELDYRESWDLFLRKVGLKEGPNSSALKDRIIEVCRGLPLNIVLLGSLLSTKKDKGIKEWTSILDNQENWSTSDILMFSYNDLDAHMKLCLLYMMLFPKELDIPVRRLQRLWLAEGFVKRPENNDIFQEDVVQGYFDDLVKRSLISVSKLRSDGSPRKCRLLGVLHDLLLTKARGISLFHIYQGSVCSEDSPFGKRRLVEYADGNNCSLTPSEYQGLRSYISFNFQKKDIPAKDVAKLLTHMIGKGLGLLRVLDLEGVYKPSLPDNLGDLFHLRYLGLRWTFLDKLPKSVGELSYLETLDLKHTYINGIPPSIWKLKHLRHLSLNEIHLNKDMPLHSHTGSLPKLLTLWGLSVDQESPIKNGLSKLTHLRELGITFRLSKCDDKDSNGFSTSPQFMQDLVEWISKLTNLQSLRLRSKDDSGRPADLSLKPFSGLNKLSHMNLLGRLQKLPEMDHFPPNIKVLTLSVSRLDEDPMPVLGRLQSLTVLRLLANSYLGEKIICPRGTFEGLEVLKLWMLKDLKKWELEEGAMKKLKELNIRCCSKLDNIPSRLLQQGTFKDLTLTNMPDKFKQTVEMNNPRKVSITVKDYKFTPLPWEQADGTQNGMV</sequence>
<name>A0AAE2CF18_9LAMI</name>
<accession>A0AAE2CF18</accession>
<dbReference type="Gene3D" id="1.10.8.430">
    <property type="entry name" value="Helical domain of apoptotic protease-activating factors"/>
    <property type="match status" value="1"/>
</dbReference>
<dbReference type="InterPro" id="IPR036388">
    <property type="entry name" value="WH-like_DNA-bd_sf"/>
</dbReference>
<feature type="domain" description="NB-ARC" evidence="8">
    <location>
        <begin position="275"/>
        <end position="446"/>
    </location>
</feature>
<dbReference type="AlphaFoldDB" id="A0AAE2CF18"/>
<dbReference type="InterPro" id="IPR041118">
    <property type="entry name" value="Rx_N"/>
</dbReference>
<dbReference type="Pfam" id="PF23559">
    <property type="entry name" value="WHD_DRP"/>
    <property type="match status" value="1"/>
</dbReference>
<reference evidence="12" key="1">
    <citation type="submission" date="2020-06" db="EMBL/GenBank/DDBJ databases">
        <authorList>
            <person name="Li T."/>
            <person name="Hu X."/>
            <person name="Zhang T."/>
            <person name="Song X."/>
            <person name="Zhang H."/>
            <person name="Dai N."/>
            <person name="Sheng W."/>
            <person name="Hou X."/>
            <person name="Wei L."/>
        </authorList>
    </citation>
    <scope>NUCLEOTIDE SEQUENCE</scope>
    <source>
        <strain evidence="12">3651</strain>
        <tissue evidence="12">Leaf</tissue>
    </source>
</reference>
<feature type="domain" description="Disease resistance protein winged helix" evidence="10">
    <location>
        <begin position="524"/>
        <end position="596"/>
    </location>
</feature>
<dbReference type="Gene3D" id="3.80.10.10">
    <property type="entry name" value="Ribonuclease Inhibitor"/>
    <property type="match status" value="2"/>
</dbReference>
<keyword evidence="13" id="KW-1185">Reference proteome</keyword>
<dbReference type="PANTHER" id="PTHR23155:SF955">
    <property type="entry name" value="AAA+ ATPASE DOMAIN-CONTAINING PROTEIN"/>
    <property type="match status" value="1"/>
</dbReference>
<evidence type="ECO:0000313" key="12">
    <source>
        <dbReference type="EMBL" id="KAK4419750.1"/>
    </source>
</evidence>
<gene>
    <name evidence="12" type="ORF">Salat_2387900</name>
</gene>
<evidence type="ECO:0000256" key="7">
    <source>
        <dbReference type="SAM" id="MobiDB-lite"/>
    </source>
</evidence>
<evidence type="ECO:0000256" key="4">
    <source>
        <dbReference type="ARBA" id="ARBA00022741"/>
    </source>
</evidence>
<keyword evidence="5" id="KW-0611">Plant defense</keyword>
<dbReference type="InterPro" id="IPR032675">
    <property type="entry name" value="LRR_dom_sf"/>
</dbReference>
<dbReference type="Pfam" id="PF00931">
    <property type="entry name" value="NB-ARC"/>
    <property type="match status" value="1"/>
</dbReference>
<dbReference type="InterPro" id="IPR038005">
    <property type="entry name" value="RX-like_CC"/>
</dbReference>
<dbReference type="InterPro" id="IPR044974">
    <property type="entry name" value="Disease_R_plants"/>
</dbReference>
<organism evidence="12 13">
    <name type="scientific">Sesamum alatum</name>
    <dbReference type="NCBI Taxonomy" id="300844"/>
    <lineage>
        <taxon>Eukaryota</taxon>
        <taxon>Viridiplantae</taxon>
        <taxon>Streptophyta</taxon>
        <taxon>Embryophyta</taxon>
        <taxon>Tracheophyta</taxon>
        <taxon>Spermatophyta</taxon>
        <taxon>Magnoliopsida</taxon>
        <taxon>eudicotyledons</taxon>
        <taxon>Gunneridae</taxon>
        <taxon>Pentapetalae</taxon>
        <taxon>asterids</taxon>
        <taxon>lamiids</taxon>
        <taxon>Lamiales</taxon>
        <taxon>Pedaliaceae</taxon>
        <taxon>Sesamum</taxon>
    </lineage>
</organism>
<evidence type="ECO:0000256" key="6">
    <source>
        <dbReference type="ARBA" id="ARBA00022840"/>
    </source>
</evidence>
<comment type="caution">
    <text evidence="12">The sequence shown here is derived from an EMBL/GenBank/DDBJ whole genome shotgun (WGS) entry which is preliminary data.</text>
</comment>
<feature type="domain" description="Disease resistance R13L4/SHOC-2-like LRR" evidence="11">
    <location>
        <begin position="677"/>
        <end position="993"/>
    </location>
</feature>
<dbReference type="PRINTS" id="PR00364">
    <property type="entry name" value="DISEASERSIST"/>
</dbReference>
<dbReference type="Gene3D" id="1.10.10.10">
    <property type="entry name" value="Winged helix-like DNA-binding domain superfamily/Winged helix DNA-binding domain"/>
    <property type="match status" value="1"/>
</dbReference>
<keyword evidence="4" id="KW-0547">Nucleotide-binding</keyword>
<dbReference type="CDD" id="cd14798">
    <property type="entry name" value="RX-CC_like"/>
    <property type="match status" value="1"/>
</dbReference>
<protein>
    <submittedName>
        <fullName evidence="12">Disease resistance RPP13-like protein 2</fullName>
    </submittedName>
</protein>
<dbReference type="GO" id="GO:0043531">
    <property type="term" value="F:ADP binding"/>
    <property type="evidence" value="ECO:0007669"/>
    <property type="project" value="InterPro"/>
</dbReference>
<comment type="similarity">
    <text evidence="1">Belongs to the disease resistance NB-LRR family.</text>
</comment>
<dbReference type="InterPro" id="IPR002182">
    <property type="entry name" value="NB-ARC"/>
</dbReference>
<evidence type="ECO:0000256" key="5">
    <source>
        <dbReference type="ARBA" id="ARBA00022821"/>
    </source>
</evidence>
<dbReference type="PANTHER" id="PTHR23155">
    <property type="entry name" value="DISEASE RESISTANCE PROTEIN RP"/>
    <property type="match status" value="1"/>
</dbReference>
<dbReference type="Gene3D" id="3.40.50.300">
    <property type="entry name" value="P-loop containing nucleotide triphosphate hydrolases"/>
    <property type="match status" value="1"/>
</dbReference>
<feature type="region of interest" description="Disordered" evidence="7">
    <location>
        <begin position="180"/>
        <end position="200"/>
    </location>
</feature>
<dbReference type="InterPro" id="IPR027417">
    <property type="entry name" value="P-loop_NTPase"/>
</dbReference>
<dbReference type="SUPFAM" id="SSF52058">
    <property type="entry name" value="L domain-like"/>
    <property type="match status" value="1"/>
</dbReference>
<evidence type="ECO:0000259" key="11">
    <source>
        <dbReference type="Pfam" id="PF23598"/>
    </source>
</evidence>
<proteinExistence type="inferred from homology"/>
<reference evidence="12" key="2">
    <citation type="journal article" date="2024" name="Plant">
        <title>Genomic evolution and insights into agronomic trait innovations of Sesamum species.</title>
        <authorList>
            <person name="Miao H."/>
            <person name="Wang L."/>
            <person name="Qu L."/>
            <person name="Liu H."/>
            <person name="Sun Y."/>
            <person name="Le M."/>
            <person name="Wang Q."/>
            <person name="Wei S."/>
            <person name="Zheng Y."/>
            <person name="Lin W."/>
            <person name="Duan Y."/>
            <person name="Cao H."/>
            <person name="Xiong S."/>
            <person name="Wang X."/>
            <person name="Wei L."/>
            <person name="Li C."/>
            <person name="Ma Q."/>
            <person name="Ju M."/>
            <person name="Zhao R."/>
            <person name="Li G."/>
            <person name="Mu C."/>
            <person name="Tian Q."/>
            <person name="Mei H."/>
            <person name="Zhang T."/>
            <person name="Gao T."/>
            <person name="Zhang H."/>
        </authorList>
    </citation>
    <scope>NUCLEOTIDE SEQUENCE</scope>
    <source>
        <strain evidence="12">3651</strain>
    </source>
</reference>